<keyword evidence="3 10" id="KW-0813">Transport</keyword>
<evidence type="ECO:0000256" key="8">
    <source>
        <dbReference type="ARBA" id="ARBA00023136"/>
    </source>
</evidence>
<evidence type="ECO:0000256" key="5">
    <source>
        <dbReference type="ARBA" id="ARBA00022519"/>
    </source>
</evidence>
<evidence type="ECO:0000313" key="14">
    <source>
        <dbReference type="Proteomes" id="UP000235777"/>
    </source>
</evidence>
<dbReference type="Pfam" id="PF00528">
    <property type="entry name" value="BPD_transp_1"/>
    <property type="match status" value="1"/>
</dbReference>
<dbReference type="CDD" id="cd06261">
    <property type="entry name" value="TM_PBP2"/>
    <property type="match status" value="1"/>
</dbReference>
<gene>
    <name evidence="12" type="ORF">C0Z20_07735</name>
    <name evidence="13" type="ORF">C9I57_28030</name>
</gene>
<feature type="transmembrane region" description="Helical" evidence="10">
    <location>
        <begin position="213"/>
        <end position="233"/>
    </location>
</feature>
<evidence type="ECO:0000256" key="2">
    <source>
        <dbReference type="ARBA" id="ARBA00011557"/>
    </source>
</evidence>
<accession>A0A2N7X6F5</accession>
<feature type="transmembrane region" description="Helical" evidence="10">
    <location>
        <begin position="267"/>
        <end position="287"/>
    </location>
</feature>
<dbReference type="PROSITE" id="PS50928">
    <property type="entry name" value="ABC_TM1"/>
    <property type="match status" value="1"/>
</dbReference>
<dbReference type="PANTHER" id="PTHR43227">
    <property type="entry name" value="BLL4140 PROTEIN"/>
    <property type="match status" value="1"/>
</dbReference>
<comment type="caution">
    <text evidence="12">The sequence shown here is derived from an EMBL/GenBank/DDBJ whole genome shotgun (WGS) entry which is preliminary data.</text>
</comment>
<organism evidence="12 14">
    <name type="scientific">Trinickia symbiotica</name>
    <dbReference type="NCBI Taxonomy" id="863227"/>
    <lineage>
        <taxon>Bacteria</taxon>
        <taxon>Pseudomonadati</taxon>
        <taxon>Pseudomonadota</taxon>
        <taxon>Betaproteobacteria</taxon>
        <taxon>Burkholderiales</taxon>
        <taxon>Burkholderiaceae</taxon>
        <taxon>Trinickia</taxon>
    </lineage>
</organism>
<comment type="similarity">
    <text evidence="10">Belongs to the binding-protein-dependent transport system permease family.</text>
</comment>
<dbReference type="SUPFAM" id="SSF161098">
    <property type="entry name" value="MetI-like"/>
    <property type="match status" value="1"/>
</dbReference>
<protein>
    <recommendedName>
        <fullName evidence="9">sn-glycerol-3-phosphate transport system permease protein UgpA</fullName>
    </recommendedName>
</protein>
<dbReference type="GO" id="GO:0005886">
    <property type="term" value="C:plasma membrane"/>
    <property type="evidence" value="ECO:0007669"/>
    <property type="project" value="UniProtKB-SubCell"/>
</dbReference>
<evidence type="ECO:0000256" key="9">
    <source>
        <dbReference type="ARBA" id="ARBA00040780"/>
    </source>
</evidence>
<evidence type="ECO:0000313" key="12">
    <source>
        <dbReference type="EMBL" id="PMS37214.1"/>
    </source>
</evidence>
<keyword evidence="5" id="KW-0997">Cell inner membrane</keyword>
<reference evidence="12 14" key="1">
    <citation type="submission" date="2018-01" db="EMBL/GenBank/DDBJ databases">
        <title>Whole genome analyses suggest that Burkholderia sensu lato contains two further novel genera in the rhizoxinica-symbiotica group Mycetohabitans gen. nov., and Trinickia gen. nov.: implications for the evolution of diazotrophy and nodulation in the Burkholderiaceae.</title>
        <authorList>
            <person name="Estrada-de los Santos P."/>
            <person name="Palmer M."/>
            <person name="Chavez-Ramirez B."/>
            <person name="Beukes C."/>
            <person name="Steenkamp E.T."/>
            <person name="Hirsch A.M."/>
            <person name="Manyaka P."/>
            <person name="Maluk M."/>
            <person name="Lafos M."/>
            <person name="Crook M."/>
            <person name="Gross E."/>
            <person name="Simon M.F."/>
            <person name="Bueno dos Reis Junior F."/>
            <person name="Poole P.S."/>
            <person name="Venter S.N."/>
            <person name="James E.K."/>
        </authorList>
    </citation>
    <scope>NUCLEOTIDE SEQUENCE [LARGE SCALE GENOMIC DNA]</scope>
    <source>
        <strain evidence="12 14">JPY 581</strain>
    </source>
</reference>
<dbReference type="OrthoDB" id="9805108at2"/>
<name>A0A2N7X6F5_9BURK</name>
<feature type="transmembrane region" description="Helical" evidence="10">
    <location>
        <begin position="156"/>
        <end position="180"/>
    </location>
</feature>
<sequence length="295" mass="31717">MKPSARFPGRQIPLMLALPQLLLVALFFYWPACKAVWWSFNLVRPFGNGSLFVGLDNYVRILSDATFYASLRITAIFAVAGVGSGGLIALALAGFADLNLRGSAVFSNLLIWPYAIAGAVLGVIMRFIANPIVGPLAHLNAIHPGLWAPQSNGTEAIAVITLAFAWTQVPFNFVIFLAALRSIPQNYLAAAAIDGAGPVRRFFDIKLPMLKPFILFVTVASMIEAMTNSFGIVDTLTAGGPAGATNIIAYKIYSDGFVGLDLSGSSTLSVILMFFILAMTFAQFRVFERRLDGGN</sequence>
<feature type="transmembrane region" description="Helical" evidence="10">
    <location>
        <begin position="73"/>
        <end position="98"/>
    </location>
</feature>
<dbReference type="AlphaFoldDB" id="A0A2N7X6F5"/>
<evidence type="ECO:0000256" key="3">
    <source>
        <dbReference type="ARBA" id="ARBA00022448"/>
    </source>
</evidence>
<dbReference type="PANTHER" id="PTHR43227:SF9">
    <property type="entry name" value="SN-GLYCEROL-3-PHOSPHATE TRANSPORT SYSTEM PERMEASE PROTEIN UGPA"/>
    <property type="match status" value="1"/>
</dbReference>
<dbReference type="STRING" id="863227.GCA_000373005_01187"/>
<keyword evidence="7 10" id="KW-1133">Transmembrane helix</keyword>
<evidence type="ECO:0000313" key="13">
    <source>
        <dbReference type="EMBL" id="PTB17533.1"/>
    </source>
</evidence>
<dbReference type="EMBL" id="PYUC01000018">
    <property type="protein sequence ID" value="PTB17533.1"/>
    <property type="molecule type" value="Genomic_DNA"/>
</dbReference>
<keyword evidence="14" id="KW-1185">Reference proteome</keyword>
<evidence type="ECO:0000259" key="11">
    <source>
        <dbReference type="PROSITE" id="PS50928"/>
    </source>
</evidence>
<evidence type="ECO:0000313" key="15">
    <source>
        <dbReference type="Proteomes" id="UP000240638"/>
    </source>
</evidence>
<dbReference type="InterPro" id="IPR000515">
    <property type="entry name" value="MetI-like"/>
</dbReference>
<evidence type="ECO:0000256" key="7">
    <source>
        <dbReference type="ARBA" id="ARBA00022989"/>
    </source>
</evidence>
<keyword evidence="6 10" id="KW-0812">Transmembrane</keyword>
<evidence type="ECO:0000256" key="4">
    <source>
        <dbReference type="ARBA" id="ARBA00022475"/>
    </source>
</evidence>
<evidence type="ECO:0000256" key="1">
    <source>
        <dbReference type="ARBA" id="ARBA00004429"/>
    </source>
</evidence>
<comment type="subunit">
    <text evidence="2">The complex is composed of two ATP-binding proteins (UgpC), two transmembrane proteins (UgpA and UgpE) and a solute-binding protein (UgpB).</text>
</comment>
<feature type="transmembrane region" description="Helical" evidence="10">
    <location>
        <begin position="110"/>
        <end position="129"/>
    </location>
</feature>
<comment type="subcellular location">
    <subcellularLocation>
        <location evidence="1">Cell inner membrane</location>
        <topology evidence="1">Multi-pass membrane protein</topology>
    </subcellularLocation>
    <subcellularLocation>
        <location evidence="10">Cell membrane</location>
        <topology evidence="10">Multi-pass membrane protein</topology>
    </subcellularLocation>
</comment>
<keyword evidence="8 10" id="KW-0472">Membrane</keyword>
<evidence type="ECO:0000256" key="6">
    <source>
        <dbReference type="ARBA" id="ARBA00022692"/>
    </source>
</evidence>
<dbReference type="InterPro" id="IPR050809">
    <property type="entry name" value="UgpAE/MalFG_permease"/>
</dbReference>
<feature type="domain" description="ABC transmembrane type-1" evidence="11">
    <location>
        <begin position="67"/>
        <end position="283"/>
    </location>
</feature>
<feature type="transmembrane region" description="Helical" evidence="10">
    <location>
        <begin position="12"/>
        <end position="32"/>
    </location>
</feature>
<dbReference type="Gene3D" id="1.10.3720.10">
    <property type="entry name" value="MetI-like"/>
    <property type="match status" value="1"/>
</dbReference>
<dbReference type="Proteomes" id="UP000240638">
    <property type="component" value="Unassembled WGS sequence"/>
</dbReference>
<dbReference type="Proteomes" id="UP000235777">
    <property type="component" value="Unassembled WGS sequence"/>
</dbReference>
<dbReference type="GO" id="GO:0055085">
    <property type="term" value="P:transmembrane transport"/>
    <property type="evidence" value="ECO:0007669"/>
    <property type="project" value="InterPro"/>
</dbReference>
<keyword evidence="4" id="KW-1003">Cell membrane</keyword>
<dbReference type="EMBL" id="PNYC01000004">
    <property type="protein sequence ID" value="PMS37214.1"/>
    <property type="molecule type" value="Genomic_DNA"/>
</dbReference>
<dbReference type="InterPro" id="IPR035906">
    <property type="entry name" value="MetI-like_sf"/>
</dbReference>
<proteinExistence type="inferred from homology"/>
<evidence type="ECO:0000256" key="10">
    <source>
        <dbReference type="RuleBase" id="RU363032"/>
    </source>
</evidence>
<reference evidence="13 15" key="2">
    <citation type="submission" date="2018-03" db="EMBL/GenBank/DDBJ databases">
        <title>Whole genome analyses suggest that Burkholderia sensu lato contains two further novel genera in the rhizoxinica-symbiotica group Mycetohabitans gen. nov., and Trinickia gen. nov.: implications for the evolution of diazotrophy and nodulation in the Burkholderiaceae.</title>
        <authorList>
            <person name="Estrada De Los Santos P."/>
            <person name="Palmer M."/>
            <person name="Chavez-Ramirez B."/>
            <person name="Steenkamp E.T."/>
            <person name="Hirsch A.M."/>
            <person name="Manyaka P."/>
            <person name="Maluk M."/>
            <person name="Lafos M."/>
            <person name="Crook M."/>
            <person name="Gross E."/>
            <person name="Simon M.F."/>
            <person name="Bueno Dos Reis Junior F."/>
            <person name="Poole P.S."/>
            <person name="Venter S.N."/>
            <person name="James E.K."/>
        </authorList>
    </citation>
    <scope>NUCLEOTIDE SEQUENCE [LARGE SCALE GENOMIC DNA]</scope>
    <source>
        <strain evidence="13 15">JPY-366</strain>
    </source>
</reference>